<dbReference type="InterPro" id="IPR050879">
    <property type="entry name" value="Acyltransferase_3"/>
</dbReference>
<feature type="transmembrane region" description="Helical" evidence="1">
    <location>
        <begin position="211"/>
        <end position="231"/>
    </location>
</feature>
<feature type="transmembrane region" description="Helical" evidence="1">
    <location>
        <begin position="385"/>
        <end position="403"/>
    </location>
</feature>
<dbReference type="GO" id="GO:0016747">
    <property type="term" value="F:acyltransferase activity, transferring groups other than amino-acyl groups"/>
    <property type="evidence" value="ECO:0007669"/>
    <property type="project" value="InterPro"/>
</dbReference>
<dbReference type="AlphaFoldDB" id="A0A177A0R8"/>
<keyword evidence="1" id="KW-0812">Transmembrane</keyword>
<dbReference type="PANTHER" id="PTHR23028">
    <property type="entry name" value="ACETYLTRANSFERASE"/>
    <property type="match status" value="1"/>
</dbReference>
<dbReference type="GeneID" id="36292216"/>
<dbReference type="VEuPathDB" id="FungiDB:GMDG_06986"/>
<evidence type="ECO:0000256" key="1">
    <source>
        <dbReference type="SAM" id="Phobius"/>
    </source>
</evidence>
<feature type="transmembrane region" description="Helical" evidence="1">
    <location>
        <begin position="301"/>
        <end position="320"/>
    </location>
</feature>
<dbReference type="PANTHER" id="PTHR23028:SF128">
    <property type="entry name" value="ACYLTRANSFERASE 3 DOMAIN-CONTAINING PROTEIN"/>
    <property type="match status" value="1"/>
</dbReference>
<feature type="transmembrane region" description="Helical" evidence="1">
    <location>
        <begin position="55"/>
        <end position="78"/>
    </location>
</feature>
<sequence length="448" mass="51063">MVVKYENVKWVDGLRGLASVSVVITHLARTFDQILFYPNTGGSPDNHPYVLQWPIIRVFVQGRIGIAIFALVTGYVCALKPIRQSKSGNIDGALTSVAKSAFRRIPRLFLPTTIATCIMWVLSQLGAYDVAEATDSYWLITTSPVHRRPFSAAVHSLFREIMMTWTVLQNNYDPNQWTLQPLLKGSMMVYMLIFGTIYMQQKYRMMTSLAFYMYFFLAGEVTFSMQFFFGMFLSDLSHHQPTLDFINARIWIRRFLPPLLMLIGLWIASYPEHHAEWSNWSQQLQDLSTYILLMKQDTARFYTGLGMDFICVAIFLSPTLKYVLSSKYLLWLGKNSFAVYLIHGTLIRTVLTWCMYGVSIPAKVEKEVDGEMTLVNGPGLKHGGYVYMTVFIPLFFVLLYFLANLWTMHVDPLCARWTAAFERATLNESEKTTSSGSGGQGLLSQPPA</sequence>
<dbReference type="Pfam" id="PF01757">
    <property type="entry name" value="Acyl_transf_3"/>
    <property type="match status" value="1"/>
</dbReference>
<dbReference type="InterPro" id="IPR002656">
    <property type="entry name" value="Acyl_transf_3_dom"/>
</dbReference>
<keyword evidence="1" id="KW-1133">Transmembrane helix</keyword>
<dbReference type="RefSeq" id="XP_024319848.1">
    <property type="nucleotide sequence ID" value="XM_024472624.1"/>
</dbReference>
<dbReference type="eggNOG" id="ENOG502QVJG">
    <property type="taxonomic scope" value="Eukaryota"/>
</dbReference>
<accession>A0A177A0R8</accession>
<dbReference type="OrthoDB" id="5405781at2759"/>
<gene>
    <name evidence="3" type="ORF">VC83_09179</name>
</gene>
<dbReference type="Proteomes" id="UP000077154">
    <property type="component" value="Unassembled WGS sequence"/>
</dbReference>
<organism evidence="3">
    <name type="scientific">Pseudogymnoascus destructans</name>
    <dbReference type="NCBI Taxonomy" id="655981"/>
    <lineage>
        <taxon>Eukaryota</taxon>
        <taxon>Fungi</taxon>
        <taxon>Dikarya</taxon>
        <taxon>Ascomycota</taxon>
        <taxon>Pezizomycotina</taxon>
        <taxon>Leotiomycetes</taxon>
        <taxon>Thelebolales</taxon>
        <taxon>Thelebolaceae</taxon>
        <taxon>Pseudogymnoascus</taxon>
    </lineage>
</organism>
<feature type="transmembrane region" description="Helical" evidence="1">
    <location>
        <begin position="182"/>
        <end position="199"/>
    </location>
</feature>
<dbReference type="EMBL" id="KV441419">
    <property type="protein sequence ID" value="OAF54544.1"/>
    <property type="molecule type" value="Genomic_DNA"/>
</dbReference>
<name>A0A177A0R8_9PEZI</name>
<evidence type="ECO:0000313" key="3">
    <source>
        <dbReference type="EMBL" id="OAF54544.1"/>
    </source>
</evidence>
<feature type="transmembrane region" description="Helical" evidence="1">
    <location>
        <begin position="108"/>
        <end position="128"/>
    </location>
</feature>
<feature type="transmembrane region" description="Helical" evidence="1">
    <location>
        <begin position="340"/>
        <end position="364"/>
    </location>
</feature>
<feature type="domain" description="Acyltransferase 3" evidence="2">
    <location>
        <begin position="9"/>
        <end position="350"/>
    </location>
</feature>
<reference evidence="3" key="1">
    <citation type="submission" date="2016-03" db="EMBL/GenBank/DDBJ databases">
        <title>Updated assembly of Pseudogymnoascus destructans, the fungus causing white-nose syndrome of bats.</title>
        <authorList>
            <person name="Palmer J.M."/>
            <person name="Drees K.P."/>
            <person name="Foster J.T."/>
            <person name="Lindner D.L."/>
        </authorList>
    </citation>
    <scope>NUCLEOTIDE SEQUENCE [LARGE SCALE GENOMIC DNA]</scope>
    <source>
        <strain evidence="3">20631-21</strain>
    </source>
</reference>
<evidence type="ECO:0000259" key="2">
    <source>
        <dbReference type="Pfam" id="PF01757"/>
    </source>
</evidence>
<keyword evidence="1" id="KW-0472">Membrane</keyword>
<proteinExistence type="predicted"/>
<protein>
    <recommendedName>
        <fullName evidence="2">Acyltransferase 3 domain-containing protein</fullName>
    </recommendedName>
</protein>